<evidence type="ECO:0000256" key="4">
    <source>
        <dbReference type="ARBA" id="ARBA00023136"/>
    </source>
</evidence>
<evidence type="ECO:0000256" key="2">
    <source>
        <dbReference type="ARBA" id="ARBA00022692"/>
    </source>
</evidence>
<proteinExistence type="predicted"/>
<accession>A0A239JXP7</accession>
<keyword evidence="2 5" id="KW-0812">Transmembrane</keyword>
<reference evidence="6 7" key="1">
    <citation type="submission" date="2017-06" db="EMBL/GenBank/DDBJ databases">
        <authorList>
            <person name="Kim H.J."/>
            <person name="Triplett B.A."/>
        </authorList>
    </citation>
    <scope>NUCLEOTIDE SEQUENCE [LARGE SCALE GENOMIC DNA]</scope>
    <source>
        <strain evidence="6 7">DSM 19307</strain>
    </source>
</reference>
<name>A0A239JXP7_EKHLU</name>
<dbReference type="InterPro" id="IPR032808">
    <property type="entry name" value="DoxX"/>
</dbReference>
<dbReference type="Pfam" id="PF07681">
    <property type="entry name" value="DoxX"/>
    <property type="match status" value="1"/>
</dbReference>
<keyword evidence="4 5" id="KW-0472">Membrane</keyword>
<feature type="transmembrane region" description="Helical" evidence="5">
    <location>
        <begin position="44"/>
        <end position="67"/>
    </location>
</feature>
<gene>
    <name evidence="6" type="ORF">SAMN05421640_2284</name>
</gene>
<feature type="transmembrane region" description="Helical" evidence="5">
    <location>
        <begin position="96"/>
        <end position="113"/>
    </location>
</feature>
<dbReference type="RefSeq" id="WP_089357009.1">
    <property type="nucleotide sequence ID" value="NZ_FZPD01000004.1"/>
</dbReference>
<protein>
    <submittedName>
        <fullName evidence="6">DoxX-like family protein</fullName>
    </submittedName>
</protein>
<evidence type="ECO:0000313" key="7">
    <source>
        <dbReference type="Proteomes" id="UP000198393"/>
    </source>
</evidence>
<keyword evidence="7" id="KW-1185">Reference proteome</keyword>
<dbReference type="Proteomes" id="UP000198393">
    <property type="component" value="Unassembled WGS sequence"/>
</dbReference>
<dbReference type="GO" id="GO:0016020">
    <property type="term" value="C:membrane"/>
    <property type="evidence" value="ECO:0007669"/>
    <property type="project" value="UniProtKB-SubCell"/>
</dbReference>
<sequence length="127" mass="14389">MKNKILFILCMLSGLMFINAGLNKFFNYLPVPEDLPEEAMNMFMAMMEITWLMPLIATFEIVGGALFIIPRFRALGAIILTPIMFGIIAHHLTLGFGLPIPLVMAVILVWVIIENRDKYLSMITKNN</sequence>
<dbReference type="EMBL" id="FZPD01000004">
    <property type="protein sequence ID" value="SNT10262.1"/>
    <property type="molecule type" value="Genomic_DNA"/>
</dbReference>
<evidence type="ECO:0000313" key="6">
    <source>
        <dbReference type="EMBL" id="SNT10262.1"/>
    </source>
</evidence>
<feature type="transmembrane region" description="Helical" evidence="5">
    <location>
        <begin position="74"/>
        <end position="90"/>
    </location>
</feature>
<evidence type="ECO:0000256" key="3">
    <source>
        <dbReference type="ARBA" id="ARBA00022989"/>
    </source>
</evidence>
<dbReference type="OrthoDB" id="8161897at2"/>
<dbReference type="AlphaFoldDB" id="A0A239JXP7"/>
<keyword evidence="3 5" id="KW-1133">Transmembrane helix</keyword>
<organism evidence="6 7">
    <name type="scientific">Ekhidna lutea</name>
    <dbReference type="NCBI Taxonomy" id="447679"/>
    <lineage>
        <taxon>Bacteria</taxon>
        <taxon>Pseudomonadati</taxon>
        <taxon>Bacteroidota</taxon>
        <taxon>Cytophagia</taxon>
        <taxon>Cytophagales</taxon>
        <taxon>Reichenbachiellaceae</taxon>
        <taxon>Ekhidna</taxon>
    </lineage>
</organism>
<comment type="subcellular location">
    <subcellularLocation>
        <location evidence="1">Membrane</location>
        <topology evidence="1">Multi-pass membrane protein</topology>
    </subcellularLocation>
</comment>
<evidence type="ECO:0000256" key="1">
    <source>
        <dbReference type="ARBA" id="ARBA00004141"/>
    </source>
</evidence>
<evidence type="ECO:0000256" key="5">
    <source>
        <dbReference type="SAM" id="Phobius"/>
    </source>
</evidence>